<dbReference type="InterPro" id="IPR037171">
    <property type="entry name" value="NagB/RpiA_transferase-like"/>
</dbReference>
<name>A0A5B6TKR6_9BACT</name>
<dbReference type="OrthoDB" id="9801938at2"/>
<protein>
    <recommendedName>
        <fullName evidence="5">5-formyltetrahydrofolate cyclo-ligase</fullName>
        <ecNumber evidence="5">6.3.3.2</ecNumber>
    </recommendedName>
</protein>
<dbReference type="PANTHER" id="PTHR23407:SF1">
    <property type="entry name" value="5-FORMYLTETRAHYDROFOLATE CYCLO-LIGASE"/>
    <property type="match status" value="1"/>
</dbReference>
<dbReference type="RefSeq" id="WP_149089625.1">
    <property type="nucleotide sequence ID" value="NZ_VKKY01000001.1"/>
</dbReference>
<proteinExistence type="inferred from homology"/>
<dbReference type="GO" id="GO:0005524">
    <property type="term" value="F:ATP binding"/>
    <property type="evidence" value="ECO:0007669"/>
    <property type="project" value="UniProtKB-KW"/>
</dbReference>
<keyword evidence="2 4" id="KW-0547">Nucleotide-binding</keyword>
<evidence type="ECO:0000256" key="2">
    <source>
        <dbReference type="ARBA" id="ARBA00022741"/>
    </source>
</evidence>
<dbReference type="AlphaFoldDB" id="A0A5B6TKR6"/>
<comment type="catalytic activity">
    <reaction evidence="5">
        <text>(6S)-5-formyl-5,6,7,8-tetrahydrofolate + ATP = (6R)-5,10-methenyltetrahydrofolate + ADP + phosphate</text>
        <dbReference type="Rhea" id="RHEA:10488"/>
        <dbReference type="ChEBI" id="CHEBI:30616"/>
        <dbReference type="ChEBI" id="CHEBI:43474"/>
        <dbReference type="ChEBI" id="CHEBI:57455"/>
        <dbReference type="ChEBI" id="CHEBI:57457"/>
        <dbReference type="ChEBI" id="CHEBI:456216"/>
        <dbReference type="EC" id="6.3.3.2"/>
    </reaction>
</comment>
<feature type="binding site" evidence="4">
    <location>
        <begin position="134"/>
        <end position="142"/>
    </location>
    <ligand>
        <name>ATP</name>
        <dbReference type="ChEBI" id="CHEBI:30616"/>
    </ligand>
</feature>
<dbReference type="Gene3D" id="3.40.50.10420">
    <property type="entry name" value="NagB/RpiA/CoA transferase-like"/>
    <property type="match status" value="1"/>
</dbReference>
<evidence type="ECO:0000256" key="4">
    <source>
        <dbReference type="PIRSR" id="PIRSR006806-1"/>
    </source>
</evidence>
<dbReference type="SUPFAM" id="SSF100950">
    <property type="entry name" value="NagB/RpiA/CoA transferase-like"/>
    <property type="match status" value="1"/>
</dbReference>
<feature type="binding site" evidence="4">
    <location>
        <position position="50"/>
    </location>
    <ligand>
        <name>substrate</name>
    </ligand>
</feature>
<sequence length="196" mass="22191">MALKADLRREFSQRRRQFTAEEIEVCSERIAARFLAEFAPKPGQTVHTFLPIQQQQEINTWHIVRQLWQRNVQVAVPVANPKDFSMAHFLITPDTQLQGSKWGIPEPVNALPIPESEIDTVLVPLLAFDLNGHRVGYGKGYYDRFLALLPQMSQKLGLSLDPPVEIIDDVSATDLTLDAVITPDLVWSFEQSDSQV</sequence>
<dbReference type="GO" id="GO:0009396">
    <property type="term" value="P:folic acid-containing compound biosynthetic process"/>
    <property type="evidence" value="ECO:0007669"/>
    <property type="project" value="TreeGrafter"/>
</dbReference>
<keyword evidence="5" id="KW-0479">Metal-binding</keyword>
<dbReference type="GO" id="GO:0030272">
    <property type="term" value="F:5-formyltetrahydrofolate cyclo-ligase activity"/>
    <property type="evidence" value="ECO:0007669"/>
    <property type="project" value="UniProtKB-EC"/>
</dbReference>
<dbReference type="Pfam" id="PF01812">
    <property type="entry name" value="5-FTHF_cyc-lig"/>
    <property type="match status" value="1"/>
</dbReference>
<dbReference type="EMBL" id="VKKY01000001">
    <property type="protein sequence ID" value="KAA3439985.1"/>
    <property type="molecule type" value="Genomic_DNA"/>
</dbReference>
<keyword evidence="7" id="KW-1185">Reference proteome</keyword>
<reference evidence="6 7" key="1">
    <citation type="submission" date="2019-07" db="EMBL/GenBank/DDBJ databases">
        <title>Rufibacter sp. nov., isolated from lake sediment.</title>
        <authorList>
            <person name="Qu J.-H."/>
        </authorList>
    </citation>
    <scope>NUCLEOTIDE SEQUENCE [LARGE SCALE GENOMIC DNA]</scope>
    <source>
        <strain evidence="6 7">NBS58-1</strain>
    </source>
</reference>
<dbReference type="Proteomes" id="UP000324133">
    <property type="component" value="Unassembled WGS sequence"/>
</dbReference>
<keyword evidence="5" id="KW-0460">Magnesium</keyword>
<gene>
    <name evidence="6" type="ORF">FOA19_04775</name>
</gene>
<keyword evidence="3 4" id="KW-0067">ATP-binding</keyword>
<dbReference type="InterPro" id="IPR024185">
    <property type="entry name" value="FTHF_cligase-like_sf"/>
</dbReference>
<dbReference type="InterPro" id="IPR002698">
    <property type="entry name" value="FTHF_cligase"/>
</dbReference>
<accession>A0A5B6TKR6</accession>
<organism evidence="6 7">
    <name type="scientific">Rufibacter hautae</name>
    <dbReference type="NCBI Taxonomy" id="2595005"/>
    <lineage>
        <taxon>Bacteria</taxon>
        <taxon>Pseudomonadati</taxon>
        <taxon>Bacteroidota</taxon>
        <taxon>Cytophagia</taxon>
        <taxon>Cytophagales</taxon>
        <taxon>Hymenobacteraceae</taxon>
        <taxon>Rufibacter</taxon>
    </lineage>
</organism>
<dbReference type="NCBIfam" id="TIGR02727">
    <property type="entry name" value="MTHFS_bact"/>
    <property type="match status" value="1"/>
</dbReference>
<evidence type="ECO:0000256" key="3">
    <source>
        <dbReference type="ARBA" id="ARBA00022840"/>
    </source>
</evidence>
<feature type="binding site" evidence="4">
    <location>
        <position position="57"/>
    </location>
    <ligand>
        <name>substrate</name>
    </ligand>
</feature>
<evidence type="ECO:0000256" key="1">
    <source>
        <dbReference type="ARBA" id="ARBA00010638"/>
    </source>
</evidence>
<dbReference type="PANTHER" id="PTHR23407">
    <property type="entry name" value="ATPASE INHIBITOR/5-FORMYLTETRAHYDROFOLATE CYCLO-LIGASE"/>
    <property type="match status" value="1"/>
</dbReference>
<dbReference type="PIRSF" id="PIRSF006806">
    <property type="entry name" value="FTHF_cligase"/>
    <property type="match status" value="1"/>
</dbReference>
<dbReference type="GO" id="GO:0046872">
    <property type="term" value="F:metal ion binding"/>
    <property type="evidence" value="ECO:0007669"/>
    <property type="project" value="UniProtKB-KW"/>
</dbReference>
<evidence type="ECO:0000313" key="6">
    <source>
        <dbReference type="EMBL" id="KAA3439985.1"/>
    </source>
</evidence>
<comment type="similarity">
    <text evidence="1 5">Belongs to the 5-formyltetrahydrofolate cyclo-ligase family.</text>
</comment>
<evidence type="ECO:0000256" key="5">
    <source>
        <dbReference type="RuleBase" id="RU361279"/>
    </source>
</evidence>
<dbReference type="EC" id="6.3.3.2" evidence="5"/>
<dbReference type="GO" id="GO:0035999">
    <property type="term" value="P:tetrahydrofolate interconversion"/>
    <property type="evidence" value="ECO:0007669"/>
    <property type="project" value="TreeGrafter"/>
</dbReference>
<comment type="caution">
    <text evidence="6">The sequence shown here is derived from an EMBL/GenBank/DDBJ whole genome shotgun (WGS) entry which is preliminary data.</text>
</comment>
<feature type="binding site" evidence="4">
    <location>
        <begin position="4"/>
        <end position="8"/>
    </location>
    <ligand>
        <name>ATP</name>
        <dbReference type="ChEBI" id="CHEBI:30616"/>
    </ligand>
</feature>
<comment type="cofactor">
    <cofactor evidence="5">
        <name>Mg(2+)</name>
        <dbReference type="ChEBI" id="CHEBI:18420"/>
    </cofactor>
</comment>
<evidence type="ECO:0000313" key="7">
    <source>
        <dbReference type="Proteomes" id="UP000324133"/>
    </source>
</evidence>
<keyword evidence="6" id="KW-0436">Ligase</keyword>